<sequence length="167" mass="18829">MPELVEQTSRSTVEVVGRLVIRSTDDSTQPSTAKVRHSFDMPIQFPHKVLKVIGPLFKRVVAEVTCEERSWAEWARLIKEATTDPLLRSWTASIAWWDYGQNEIENPLIALAEPLPLDFAGCDSDLTKVLKRIGYPTPEDRVNQLPVAKRQINRALARLGSPRVKVG</sequence>
<evidence type="ECO:0000313" key="1">
    <source>
        <dbReference type="EMBL" id="ANO58263.1"/>
    </source>
</evidence>
<reference evidence="1" key="1">
    <citation type="submission" date="2015-11" db="EMBL/GenBank/DDBJ databases">
        <title>Genomes of Abundant and Widespread Viruses from the Deep Ocean.</title>
        <authorList>
            <person name="Mizuno C.M."/>
            <person name="Ghai R."/>
            <person name="Saghai A."/>
            <person name="Lopez-Garcia P."/>
            <person name="Rodriguez-Valera F."/>
        </authorList>
    </citation>
    <scope>NUCLEOTIDE SEQUENCE</scope>
</reference>
<protein>
    <submittedName>
        <fullName evidence="1">Uncharacterized protein</fullName>
    </submittedName>
</protein>
<dbReference type="EMBL" id="KT997803">
    <property type="protein sequence ID" value="ANO58263.1"/>
    <property type="molecule type" value="Genomic_DNA"/>
</dbReference>
<dbReference type="AlphaFoldDB" id="A0A1B0Z250"/>
<name>A0A1B0Z250_9BACT</name>
<proteinExistence type="predicted"/>
<accession>A0A1B0Z250</accession>
<organism evidence="1">
    <name type="scientific">uncultured Planctomycetota bacterium</name>
    <dbReference type="NCBI Taxonomy" id="120965"/>
    <lineage>
        <taxon>Bacteria</taxon>
        <taxon>Pseudomonadati</taxon>
        <taxon>Planctomycetota</taxon>
        <taxon>environmental samples</taxon>
    </lineage>
</organism>